<dbReference type="Proteomes" id="UP000596660">
    <property type="component" value="Unplaced"/>
</dbReference>
<evidence type="ECO:0000256" key="2">
    <source>
        <dbReference type="ARBA" id="ARBA00023043"/>
    </source>
</evidence>
<dbReference type="Pfam" id="PF13606">
    <property type="entry name" value="Ank_3"/>
    <property type="match status" value="1"/>
</dbReference>
<dbReference type="InterPro" id="IPR002110">
    <property type="entry name" value="Ankyrin_rpt"/>
</dbReference>
<dbReference type="PANTHER" id="PTHR24186:SF46">
    <property type="entry name" value="PROTEIN ACCELERATED CELL DEATH 6-LIKE"/>
    <property type="match status" value="1"/>
</dbReference>
<name>A0A803M9Y9_CHEQI</name>
<accession>A0A803M9Y9</accession>
<dbReference type="SUPFAM" id="SSF48403">
    <property type="entry name" value="Ankyrin repeat"/>
    <property type="match status" value="1"/>
</dbReference>
<evidence type="ECO:0000256" key="3">
    <source>
        <dbReference type="PROSITE-ProRule" id="PRU00023"/>
    </source>
</evidence>
<keyword evidence="1" id="KW-0677">Repeat</keyword>
<evidence type="ECO:0000313" key="6">
    <source>
        <dbReference type="Proteomes" id="UP000596660"/>
    </source>
</evidence>
<feature type="region of interest" description="Disordered" evidence="4">
    <location>
        <begin position="161"/>
        <end position="183"/>
    </location>
</feature>
<keyword evidence="2 3" id="KW-0040">ANK repeat</keyword>
<feature type="repeat" description="ANK" evidence="3">
    <location>
        <begin position="85"/>
        <end position="107"/>
    </location>
</feature>
<dbReference type="EnsemblPlants" id="AUR62025715-RA">
    <property type="protein sequence ID" value="AUR62025715-RA:cds"/>
    <property type="gene ID" value="AUR62025715"/>
</dbReference>
<dbReference type="PROSITE" id="PS50297">
    <property type="entry name" value="ANK_REP_REGION"/>
    <property type="match status" value="1"/>
</dbReference>
<proteinExistence type="predicted"/>
<reference evidence="5" key="2">
    <citation type="submission" date="2021-03" db="UniProtKB">
        <authorList>
            <consortium name="EnsemblPlants"/>
        </authorList>
    </citation>
    <scope>IDENTIFICATION</scope>
</reference>
<evidence type="ECO:0000256" key="4">
    <source>
        <dbReference type="SAM" id="MobiDB-lite"/>
    </source>
</evidence>
<organism evidence="5 6">
    <name type="scientific">Chenopodium quinoa</name>
    <name type="common">Quinoa</name>
    <dbReference type="NCBI Taxonomy" id="63459"/>
    <lineage>
        <taxon>Eukaryota</taxon>
        <taxon>Viridiplantae</taxon>
        <taxon>Streptophyta</taxon>
        <taxon>Embryophyta</taxon>
        <taxon>Tracheophyta</taxon>
        <taxon>Spermatophyta</taxon>
        <taxon>Magnoliopsida</taxon>
        <taxon>eudicotyledons</taxon>
        <taxon>Gunneridae</taxon>
        <taxon>Pentapetalae</taxon>
        <taxon>Caryophyllales</taxon>
        <taxon>Chenopodiaceae</taxon>
        <taxon>Chenopodioideae</taxon>
        <taxon>Atripliceae</taxon>
        <taxon>Chenopodium</taxon>
    </lineage>
</organism>
<protein>
    <submittedName>
        <fullName evidence="5">Uncharacterized protein</fullName>
    </submittedName>
</protein>
<dbReference type="Gene3D" id="1.25.40.20">
    <property type="entry name" value="Ankyrin repeat-containing domain"/>
    <property type="match status" value="1"/>
</dbReference>
<dbReference type="OMA" id="WHLVINH"/>
<dbReference type="GO" id="GO:0005886">
    <property type="term" value="C:plasma membrane"/>
    <property type="evidence" value="ECO:0007669"/>
    <property type="project" value="TreeGrafter"/>
</dbReference>
<evidence type="ECO:0000256" key="1">
    <source>
        <dbReference type="ARBA" id="ARBA00022737"/>
    </source>
</evidence>
<dbReference type="Gramene" id="AUR62025715-RA">
    <property type="protein sequence ID" value="AUR62025715-RA:cds"/>
    <property type="gene ID" value="AUR62025715"/>
</dbReference>
<evidence type="ECO:0000313" key="5">
    <source>
        <dbReference type="EnsemblPlants" id="AUR62025715-RA:cds"/>
    </source>
</evidence>
<sequence>MVDANVQAAYSLDKNGLTPLLRAIKAGNYSAAAVLCKASPEAAKSGDENYQTYGHLIVKHPSEYYFARLFQDKELRDLLESKDSNGNTPLHLAIIDNRFDLVLFFLEFWKEERKSSKVKKVEWVSKLLEIHNKAGKTPNDLIAELPSLPSKGLTNGCPVENSTPVNSHNASSGTKRVVPIANR</sequence>
<dbReference type="InterPro" id="IPR036770">
    <property type="entry name" value="Ankyrin_rpt-contain_sf"/>
</dbReference>
<dbReference type="AlphaFoldDB" id="A0A803M9Y9"/>
<keyword evidence="6" id="KW-1185">Reference proteome</keyword>
<dbReference type="PROSITE" id="PS50088">
    <property type="entry name" value="ANK_REPEAT"/>
    <property type="match status" value="1"/>
</dbReference>
<feature type="compositionally biased region" description="Polar residues" evidence="4">
    <location>
        <begin position="161"/>
        <end position="174"/>
    </location>
</feature>
<dbReference type="PANTHER" id="PTHR24186">
    <property type="entry name" value="PROTEIN PHOSPHATASE 1 REGULATORY SUBUNIT"/>
    <property type="match status" value="1"/>
</dbReference>
<reference evidence="5" key="1">
    <citation type="journal article" date="2017" name="Nature">
        <title>The genome of Chenopodium quinoa.</title>
        <authorList>
            <person name="Jarvis D.E."/>
            <person name="Ho Y.S."/>
            <person name="Lightfoot D.J."/>
            <person name="Schmoeckel S.M."/>
            <person name="Li B."/>
            <person name="Borm T.J.A."/>
            <person name="Ohyanagi H."/>
            <person name="Mineta K."/>
            <person name="Michell C.T."/>
            <person name="Saber N."/>
            <person name="Kharbatia N.M."/>
            <person name="Rupper R.R."/>
            <person name="Sharp A.R."/>
            <person name="Dally N."/>
            <person name="Boughton B.A."/>
            <person name="Woo Y.H."/>
            <person name="Gao G."/>
            <person name="Schijlen E.G.W.M."/>
            <person name="Guo X."/>
            <person name="Momin A.A."/>
            <person name="Negrao S."/>
            <person name="Al-Babili S."/>
            <person name="Gehring C."/>
            <person name="Roessner U."/>
            <person name="Jung C."/>
            <person name="Murphy K."/>
            <person name="Arold S.T."/>
            <person name="Gojobori T."/>
            <person name="van der Linden C.G."/>
            <person name="van Loo E.N."/>
            <person name="Jellen E.N."/>
            <person name="Maughan P.J."/>
            <person name="Tester M."/>
        </authorList>
    </citation>
    <scope>NUCLEOTIDE SEQUENCE [LARGE SCALE GENOMIC DNA]</scope>
    <source>
        <strain evidence="5">cv. PI 614886</strain>
    </source>
</reference>